<dbReference type="AlphaFoldDB" id="X1HJA3"/>
<proteinExistence type="predicted"/>
<reference evidence="1" key="1">
    <citation type="journal article" date="2014" name="Front. Microbiol.">
        <title>High frequency of phylogenetically diverse reductive dehalogenase-homologous genes in deep subseafloor sedimentary metagenomes.</title>
        <authorList>
            <person name="Kawai M."/>
            <person name="Futagami T."/>
            <person name="Toyoda A."/>
            <person name="Takaki Y."/>
            <person name="Nishi S."/>
            <person name="Hori S."/>
            <person name="Arai W."/>
            <person name="Tsubouchi T."/>
            <person name="Morono Y."/>
            <person name="Uchiyama I."/>
            <person name="Ito T."/>
            <person name="Fujiyama A."/>
            <person name="Inagaki F."/>
            <person name="Takami H."/>
        </authorList>
    </citation>
    <scope>NUCLEOTIDE SEQUENCE</scope>
    <source>
        <strain evidence="1">Expedition CK06-06</strain>
    </source>
</reference>
<accession>X1HJA3</accession>
<protein>
    <submittedName>
        <fullName evidence="1">Uncharacterized protein</fullName>
    </submittedName>
</protein>
<gene>
    <name evidence="1" type="ORF">S03H2_41464</name>
</gene>
<comment type="caution">
    <text evidence="1">The sequence shown here is derived from an EMBL/GenBank/DDBJ whole genome shotgun (WGS) entry which is preliminary data.</text>
</comment>
<name>X1HJA3_9ZZZZ</name>
<evidence type="ECO:0000313" key="1">
    <source>
        <dbReference type="EMBL" id="GAH70216.1"/>
    </source>
</evidence>
<organism evidence="1">
    <name type="scientific">marine sediment metagenome</name>
    <dbReference type="NCBI Taxonomy" id="412755"/>
    <lineage>
        <taxon>unclassified sequences</taxon>
        <taxon>metagenomes</taxon>
        <taxon>ecological metagenomes</taxon>
    </lineage>
</organism>
<dbReference type="EMBL" id="BARU01025762">
    <property type="protein sequence ID" value="GAH70216.1"/>
    <property type="molecule type" value="Genomic_DNA"/>
</dbReference>
<sequence length="125" mass="13466">MPTYPAYLEGNVLIRHGGLFMPGKGNIKLPKGADVASVAGAIAIGSGVLFDITGTLAITDITPEENEENRLIILRITESASMVDGSHLKLEGDFAPANIGTIGLYYVETSTDIYDWYELFRTTIS</sequence>